<keyword evidence="1" id="KW-0472">Membrane</keyword>
<dbReference type="EMBL" id="CAIX01000148">
    <property type="protein sequence ID" value="CCI47032.1"/>
    <property type="molecule type" value="Genomic_DNA"/>
</dbReference>
<keyword evidence="1" id="KW-0812">Transmembrane</keyword>
<organism evidence="2 3">
    <name type="scientific">Albugo candida</name>
    <dbReference type="NCBI Taxonomy" id="65357"/>
    <lineage>
        <taxon>Eukaryota</taxon>
        <taxon>Sar</taxon>
        <taxon>Stramenopiles</taxon>
        <taxon>Oomycota</taxon>
        <taxon>Peronosporomycetes</taxon>
        <taxon>Albuginales</taxon>
        <taxon>Albuginaceae</taxon>
        <taxon>Albugo</taxon>
    </lineage>
</organism>
<sequence length="718" mass="82926">MTDFGINRLRRRSFVESSEEEDIIAVSSTFSSVTAITTDDHVSGAHVNHGVAHTLFRGAPHEPIGTNKHNRHNAFNNRLPIPIAKRLSQCAWTKTSDFRHRLYRSYRMGYRIILWDPFHSMILTMIAYLLKLLTCMKQYVIGAFYVILRRRRSSSEQKDNEHWTIRLSSYAYENNWLTMAAFFLLCLQAICLLFQIENFHLHVEDCQYQVEMISGLPASSIRLRDQWNFAGPQSLTDAAKTMLNRKTSSESPLTNAISASRISSSQTTSIRYLQQRFDLLPYDHTDFYELSTCIVLKPQTEFFGAANDIAYFLPRSRLTMSKSEMNNRHVFWHGNVLKSKRSGLNISNEPFQSRFEWTFQSRPSHFYRDENTQRVYATYIPLHSFHRDLFPTYYPDIIFVKSIAALEKMQKFRHLEREKYAQLAHESDNEEYSDNRMAELNYAQSRSQFGIYFVSLAGSVPDIYDPSIRKDWDAFLHVVVARSKEEQQWTTHILTLWAEHPEWPRLVLRVTDLDEFDLDEFDLESRASLCALYEKLIEDQSVTNVDFDCSWDASHSAALRKLKNEIGLHLFPAPLDASDTEEDMVMQSAAVGAIPIVFNSVLMAEYIPTGCGIRIGQIAPNDSDSKTSDEMRLPSVLVDSKDVLEGIEAAQRLSRSHRVRMGRASRTQYLKIRTEFLTAIAALDTAICDQHIKTMTDSGKEKRSHRQVDLKRLEAFLS</sequence>
<evidence type="ECO:0000313" key="3">
    <source>
        <dbReference type="Proteomes" id="UP000053237"/>
    </source>
</evidence>
<dbReference type="OrthoDB" id="166516at2759"/>
<dbReference type="Proteomes" id="UP000053237">
    <property type="component" value="Unassembled WGS sequence"/>
</dbReference>
<proteinExistence type="predicted"/>
<comment type="caution">
    <text evidence="2">The sequence shown here is derived from an EMBL/GenBank/DDBJ whole genome shotgun (WGS) entry which is preliminary data.</text>
</comment>
<reference evidence="2 3" key="1">
    <citation type="submission" date="2012-05" db="EMBL/GenBank/DDBJ databases">
        <title>Recombination and specialization in a pathogen metapopulation.</title>
        <authorList>
            <person name="Gardiner A."/>
            <person name="Kemen E."/>
            <person name="Schultz-Larsen T."/>
            <person name="MacLean D."/>
            <person name="Van Oosterhout C."/>
            <person name="Jones J.D.G."/>
        </authorList>
    </citation>
    <scope>NUCLEOTIDE SEQUENCE [LARGE SCALE GENOMIC DNA]</scope>
    <source>
        <strain evidence="2 3">Ac Nc2</strain>
    </source>
</reference>
<dbReference type="InParanoid" id="A0A024GJU1"/>
<feature type="transmembrane region" description="Helical" evidence="1">
    <location>
        <begin position="125"/>
        <end position="148"/>
    </location>
</feature>
<feature type="transmembrane region" description="Helical" evidence="1">
    <location>
        <begin position="176"/>
        <end position="196"/>
    </location>
</feature>
<keyword evidence="3" id="KW-1185">Reference proteome</keyword>
<protein>
    <submittedName>
        <fullName evidence="2">Uncharacterized protein</fullName>
    </submittedName>
</protein>
<evidence type="ECO:0000313" key="2">
    <source>
        <dbReference type="EMBL" id="CCI47032.1"/>
    </source>
</evidence>
<dbReference type="AlphaFoldDB" id="A0A024GJU1"/>
<gene>
    <name evidence="2" type="ORF">BN9_079880</name>
</gene>
<evidence type="ECO:0000256" key="1">
    <source>
        <dbReference type="SAM" id="Phobius"/>
    </source>
</evidence>
<keyword evidence="1" id="KW-1133">Transmembrane helix</keyword>
<name>A0A024GJU1_9STRA</name>
<accession>A0A024GJU1</accession>